<keyword evidence="6 12" id="KW-0547">Nucleotide-binding</keyword>
<evidence type="ECO:0000256" key="6">
    <source>
        <dbReference type="ARBA" id="ARBA00022741"/>
    </source>
</evidence>
<comment type="domain">
    <text evidence="12">Consists of two distinct domains, a catalytic core and a N-terminal extension that is involved in tRNA binding.</text>
</comment>
<comment type="similarity">
    <text evidence="3 12">Belongs to the class-II aminoacyl-tRNA synthetase family. Type-1 seryl-tRNA synthetase subfamily.</text>
</comment>
<dbReference type="GO" id="GO:0016260">
    <property type="term" value="P:selenocysteine biosynthetic process"/>
    <property type="evidence" value="ECO:0007669"/>
    <property type="project" value="UniProtKB-UniRule"/>
</dbReference>
<evidence type="ECO:0000256" key="3">
    <source>
        <dbReference type="ARBA" id="ARBA00010728"/>
    </source>
</evidence>
<evidence type="ECO:0000256" key="7">
    <source>
        <dbReference type="ARBA" id="ARBA00022840"/>
    </source>
</evidence>
<feature type="binding site" evidence="12 13">
    <location>
        <position position="296"/>
    </location>
    <ligand>
        <name>L-serine</name>
        <dbReference type="ChEBI" id="CHEBI:33384"/>
    </ligand>
</feature>
<dbReference type="PANTHER" id="PTHR43697">
    <property type="entry name" value="SERYL-TRNA SYNTHETASE"/>
    <property type="match status" value="1"/>
</dbReference>
<dbReference type="PANTHER" id="PTHR43697:SF1">
    <property type="entry name" value="SERINE--TRNA LIGASE"/>
    <property type="match status" value="1"/>
</dbReference>
<comment type="pathway">
    <text evidence="2 12">Aminoacyl-tRNA biosynthesis; selenocysteinyl-tRNA(Sec) biosynthesis; L-seryl-tRNA(Sec) from L-serine and tRNA(Sec): step 1/1.</text>
</comment>
<dbReference type="HAMAP" id="MF_00176">
    <property type="entry name" value="Ser_tRNA_synth_type1"/>
    <property type="match status" value="1"/>
</dbReference>
<dbReference type="InterPro" id="IPR042103">
    <property type="entry name" value="SerRS_1_N_sf"/>
</dbReference>
<feature type="binding site" evidence="13">
    <location>
        <position position="242"/>
    </location>
    <ligand>
        <name>L-serine</name>
        <dbReference type="ChEBI" id="CHEBI:33384"/>
    </ligand>
</feature>
<evidence type="ECO:0000256" key="5">
    <source>
        <dbReference type="ARBA" id="ARBA00022598"/>
    </source>
</evidence>
<dbReference type="InterPro" id="IPR010978">
    <property type="entry name" value="tRNA-bd_arm"/>
</dbReference>
<evidence type="ECO:0000256" key="11">
    <source>
        <dbReference type="ARBA" id="ARBA00048823"/>
    </source>
</evidence>
<protein>
    <recommendedName>
        <fullName evidence="12">Serine--tRNA ligase</fullName>
        <ecNumber evidence="12">6.1.1.11</ecNumber>
    </recommendedName>
    <alternativeName>
        <fullName evidence="12">Seryl-tRNA synthetase</fullName>
        <shortName evidence="12">SerRS</shortName>
    </alternativeName>
    <alternativeName>
        <fullName evidence="12">Seryl-tRNA(Ser/Sec) synthetase</fullName>
    </alternativeName>
</protein>
<dbReference type="InterPro" id="IPR002314">
    <property type="entry name" value="aa-tRNA-synt_IIb"/>
</dbReference>
<comment type="function">
    <text evidence="12">Catalyzes the attachment of serine to tRNA(Ser). Is also able to aminoacylate tRNA(Sec) with serine, to form the misacylated tRNA L-seryl-tRNA(Sec), which will be further converted into selenocysteinyl-tRNA(Sec).</text>
</comment>
<gene>
    <name evidence="12 16" type="primary">serS</name>
    <name evidence="16" type="ORF">MRM63_08105</name>
</gene>
<dbReference type="SUPFAM" id="SSF46589">
    <property type="entry name" value="tRNA-binding arm"/>
    <property type="match status" value="1"/>
</dbReference>
<comment type="subunit">
    <text evidence="12">Homodimer. The tRNA molecule binds across the dimer.</text>
</comment>
<comment type="catalytic activity">
    <reaction evidence="10 12">
        <text>tRNA(Sec) + L-serine + ATP = L-seryl-tRNA(Sec) + AMP + diphosphate + H(+)</text>
        <dbReference type="Rhea" id="RHEA:42580"/>
        <dbReference type="Rhea" id="RHEA-COMP:9742"/>
        <dbReference type="Rhea" id="RHEA-COMP:10128"/>
        <dbReference type="ChEBI" id="CHEBI:15378"/>
        <dbReference type="ChEBI" id="CHEBI:30616"/>
        <dbReference type="ChEBI" id="CHEBI:33019"/>
        <dbReference type="ChEBI" id="CHEBI:33384"/>
        <dbReference type="ChEBI" id="CHEBI:78442"/>
        <dbReference type="ChEBI" id="CHEBI:78533"/>
        <dbReference type="ChEBI" id="CHEBI:456215"/>
        <dbReference type="EC" id="6.1.1.11"/>
    </reaction>
</comment>
<dbReference type="PROSITE" id="PS50862">
    <property type="entry name" value="AA_TRNA_LIGASE_II"/>
    <property type="match status" value="1"/>
</dbReference>
<evidence type="ECO:0000256" key="12">
    <source>
        <dbReference type="HAMAP-Rule" id="MF_00176"/>
    </source>
</evidence>
<dbReference type="GO" id="GO:0005737">
    <property type="term" value="C:cytoplasm"/>
    <property type="evidence" value="ECO:0007669"/>
    <property type="project" value="UniProtKB-SubCell"/>
</dbReference>
<keyword evidence="7 12" id="KW-0067">ATP-binding</keyword>
<dbReference type="NCBIfam" id="TIGR00414">
    <property type="entry name" value="serS"/>
    <property type="match status" value="1"/>
</dbReference>
<feature type="domain" description="Aminoacyl-transfer RNA synthetases class-II family profile" evidence="15">
    <location>
        <begin position="173"/>
        <end position="421"/>
    </location>
</feature>
<dbReference type="FunFam" id="3.30.930.10:FF:000018">
    <property type="entry name" value="Serine--tRNA ligase"/>
    <property type="match status" value="1"/>
</dbReference>
<proteinExistence type="inferred from homology"/>
<accession>A0AAU6VBF9</accession>
<evidence type="ECO:0000256" key="13">
    <source>
        <dbReference type="PIRSR" id="PIRSR001529-1"/>
    </source>
</evidence>
<feature type="binding site" evidence="12 14">
    <location>
        <begin position="273"/>
        <end position="275"/>
    </location>
    <ligand>
        <name>ATP</name>
        <dbReference type="ChEBI" id="CHEBI:30616"/>
    </ligand>
</feature>
<feature type="binding site" evidence="12">
    <location>
        <begin position="242"/>
        <end position="244"/>
    </location>
    <ligand>
        <name>L-serine</name>
        <dbReference type="ChEBI" id="CHEBI:33384"/>
    </ligand>
</feature>
<dbReference type="Pfam" id="PF00587">
    <property type="entry name" value="tRNA-synt_2b"/>
    <property type="match status" value="1"/>
</dbReference>
<dbReference type="Gene3D" id="1.10.287.40">
    <property type="entry name" value="Serine-tRNA synthetase, tRNA binding domain"/>
    <property type="match status" value="1"/>
</dbReference>
<evidence type="ECO:0000313" key="16">
    <source>
        <dbReference type="EMBL" id="XAG83548.1"/>
    </source>
</evidence>
<dbReference type="InterPro" id="IPR033729">
    <property type="entry name" value="SerRS_core"/>
</dbReference>
<feature type="binding site" evidence="12">
    <location>
        <position position="396"/>
    </location>
    <ligand>
        <name>L-serine</name>
        <dbReference type="ChEBI" id="CHEBI:33384"/>
    </ligand>
</feature>
<feature type="binding site" evidence="13">
    <location>
        <position position="273"/>
    </location>
    <ligand>
        <name>L-serine</name>
        <dbReference type="ChEBI" id="CHEBI:33384"/>
    </ligand>
</feature>
<dbReference type="InterPro" id="IPR015866">
    <property type="entry name" value="Ser-tRNA-synth_1_N"/>
</dbReference>
<evidence type="ECO:0000256" key="10">
    <source>
        <dbReference type="ARBA" id="ARBA00047929"/>
    </source>
</evidence>
<dbReference type="EMBL" id="CP095350">
    <property type="protein sequence ID" value="XAG83548.1"/>
    <property type="molecule type" value="Genomic_DNA"/>
</dbReference>
<dbReference type="GO" id="GO:0005524">
    <property type="term" value="F:ATP binding"/>
    <property type="evidence" value="ECO:0007669"/>
    <property type="project" value="UniProtKB-UniRule"/>
</dbReference>
<dbReference type="PRINTS" id="PR00981">
    <property type="entry name" value="TRNASYNTHSER"/>
</dbReference>
<keyword evidence="5 12" id="KW-0436">Ligase</keyword>
<name>A0AAU6VBF9_UNCXX</name>
<evidence type="ECO:0000256" key="8">
    <source>
        <dbReference type="ARBA" id="ARBA00022917"/>
    </source>
</evidence>
<evidence type="ECO:0000256" key="4">
    <source>
        <dbReference type="ARBA" id="ARBA00022490"/>
    </source>
</evidence>
<evidence type="ECO:0000256" key="2">
    <source>
        <dbReference type="ARBA" id="ARBA00005045"/>
    </source>
</evidence>
<evidence type="ECO:0000256" key="14">
    <source>
        <dbReference type="PIRSR" id="PIRSR001529-2"/>
    </source>
</evidence>
<dbReference type="EC" id="6.1.1.11" evidence="12"/>
<dbReference type="CDD" id="cd00770">
    <property type="entry name" value="SerRS_core"/>
    <property type="match status" value="1"/>
</dbReference>
<feature type="binding site" evidence="13">
    <location>
        <position position="394"/>
    </location>
    <ligand>
        <name>L-serine</name>
        <dbReference type="ChEBI" id="CHEBI:33384"/>
    </ligand>
</feature>
<dbReference type="InterPro" id="IPR002317">
    <property type="entry name" value="Ser-tRNA-ligase_type_1"/>
</dbReference>
<evidence type="ECO:0000256" key="9">
    <source>
        <dbReference type="ARBA" id="ARBA00023146"/>
    </source>
</evidence>
<keyword evidence="4 12" id="KW-0963">Cytoplasm</keyword>
<evidence type="ECO:0000256" key="1">
    <source>
        <dbReference type="ARBA" id="ARBA00004496"/>
    </source>
</evidence>
<dbReference type="Gene3D" id="3.30.930.10">
    <property type="entry name" value="Bira Bifunctional Protein, Domain 2"/>
    <property type="match status" value="1"/>
</dbReference>
<evidence type="ECO:0000259" key="15">
    <source>
        <dbReference type="PROSITE" id="PS50862"/>
    </source>
</evidence>
<comment type="catalytic activity">
    <reaction evidence="11 12">
        <text>tRNA(Ser) + L-serine + ATP = L-seryl-tRNA(Ser) + AMP + diphosphate + H(+)</text>
        <dbReference type="Rhea" id="RHEA:12292"/>
        <dbReference type="Rhea" id="RHEA-COMP:9669"/>
        <dbReference type="Rhea" id="RHEA-COMP:9703"/>
        <dbReference type="ChEBI" id="CHEBI:15378"/>
        <dbReference type="ChEBI" id="CHEBI:30616"/>
        <dbReference type="ChEBI" id="CHEBI:33019"/>
        <dbReference type="ChEBI" id="CHEBI:33384"/>
        <dbReference type="ChEBI" id="CHEBI:78442"/>
        <dbReference type="ChEBI" id="CHEBI:78533"/>
        <dbReference type="ChEBI" id="CHEBI:456215"/>
        <dbReference type="EC" id="6.1.1.11"/>
    </reaction>
</comment>
<dbReference type="AlphaFoldDB" id="A0AAU6VBF9"/>
<feature type="binding site" evidence="12 14">
    <location>
        <begin position="360"/>
        <end position="363"/>
    </location>
    <ligand>
        <name>ATP</name>
        <dbReference type="ChEBI" id="CHEBI:30616"/>
    </ligand>
</feature>
<dbReference type="SUPFAM" id="SSF55681">
    <property type="entry name" value="Class II aaRS and biotin synthetases"/>
    <property type="match status" value="1"/>
</dbReference>
<dbReference type="InterPro" id="IPR006195">
    <property type="entry name" value="aa-tRNA-synth_II"/>
</dbReference>
<keyword evidence="9 12" id="KW-0030">Aminoacyl-tRNA synthetase</keyword>
<dbReference type="GO" id="GO:0004828">
    <property type="term" value="F:serine-tRNA ligase activity"/>
    <property type="evidence" value="ECO:0007669"/>
    <property type="project" value="UniProtKB-UniRule"/>
</dbReference>
<comment type="subcellular location">
    <subcellularLocation>
        <location evidence="1 12">Cytoplasm</location>
    </subcellularLocation>
</comment>
<keyword evidence="8 12" id="KW-0648">Protein biosynthesis</keyword>
<dbReference type="InterPro" id="IPR045864">
    <property type="entry name" value="aa-tRNA-synth_II/BPL/LPL"/>
</dbReference>
<reference evidence="16" key="1">
    <citation type="submission" date="2022-03" db="EMBL/GenBank/DDBJ databases">
        <title>Sea Food Isolates.</title>
        <authorList>
            <person name="Li c."/>
        </authorList>
    </citation>
    <scope>NUCLEOTIDE SEQUENCE</scope>
    <source>
        <strain evidence="16">19MO03SA05</strain>
    </source>
</reference>
<organism evidence="16">
    <name type="scientific">bacterium 19MO03SA05</name>
    <dbReference type="NCBI Taxonomy" id="2920620"/>
    <lineage>
        <taxon>Bacteria</taxon>
    </lineage>
</organism>
<dbReference type="GO" id="GO:0006434">
    <property type="term" value="P:seryl-tRNA aminoacylation"/>
    <property type="evidence" value="ECO:0007669"/>
    <property type="project" value="UniProtKB-UniRule"/>
</dbReference>
<dbReference type="PIRSF" id="PIRSF001529">
    <property type="entry name" value="Ser-tRNA-synth_IIa"/>
    <property type="match status" value="1"/>
</dbReference>
<comment type="caution">
    <text evidence="12">Lacks conserved residue(s) required for the propagation of feature annotation.</text>
</comment>
<sequence>MLDSKLLRTELDETAAKLARRGFTLDVETIRTLEEQRKSIQVEVENLQSTRNSISKQIGQLMSQGDKAGAEAIKQQIGTLGEDLDSKKVELDKIQAELEAITQTVPNIPDSSVPDGKDEDDNVEVSRWGTPKEYDFEVKDHVDLGEMSGGLDFASATKITGARFVIMKGQFARLHRAIAQFMLDLHTEQHGYTELYVPYLVNQETLFGTGQLPKFGKDLFHTEPLTEKASDEDPRRFSLIPTAEVPVTNLVRDVILDEAELPLKMTAHTPCFRSEAGSYGRDTRGLIRMHQFDKVELVQITKPEDSIAALEELTAHAEKVLQLLDLPYRKVVLCTGDMGFGACKTYDLEVWVPAQKTYREISSCSNMWDFQARRMQARFRRKAEKRPELVHTLNGSGLAVGRTMVAILENYQQADGRIEIPAVLQKYMGGLTHIG</sequence>
<dbReference type="Pfam" id="PF02403">
    <property type="entry name" value="Seryl_tRNA_N"/>
    <property type="match status" value="1"/>
</dbReference>